<dbReference type="Pfam" id="PF01923">
    <property type="entry name" value="Cob_adeno_trans"/>
    <property type="match status" value="1"/>
</dbReference>
<dbReference type="GO" id="GO:0005524">
    <property type="term" value="F:ATP binding"/>
    <property type="evidence" value="ECO:0007669"/>
    <property type="project" value="UniProtKB-KW"/>
</dbReference>
<evidence type="ECO:0000313" key="5">
    <source>
        <dbReference type="EMBL" id="SHI75403.1"/>
    </source>
</evidence>
<dbReference type="STRING" id="1121476.SAMN02745751_01004"/>
<dbReference type="GO" id="GO:0008817">
    <property type="term" value="F:corrinoid adenosyltransferase activity"/>
    <property type="evidence" value="ECO:0007669"/>
    <property type="project" value="InterPro"/>
</dbReference>
<keyword evidence="3" id="KW-0067">ATP-binding</keyword>
<dbReference type="GO" id="GO:0006580">
    <property type="term" value="P:ethanolamine metabolic process"/>
    <property type="evidence" value="ECO:0007669"/>
    <property type="project" value="InterPro"/>
</dbReference>
<keyword evidence="1 5" id="KW-0808">Transferase</keyword>
<feature type="domain" description="Cobalamin adenosyltransferase-like" evidence="4">
    <location>
        <begin position="79"/>
        <end position="238"/>
    </location>
</feature>
<dbReference type="PIRSF" id="PIRSF012294">
    <property type="entry name" value="ATR_EutT"/>
    <property type="match status" value="1"/>
</dbReference>
<sequence>MKVMTEANLRKRFNDGEKRKIIIDSETLITPAAKDFASENKISIETANEVEYEIEEMPVSRGCSSEYISIETGETFDEKPEDMTHLYGMNIVKKTNKQIVFRGKLDSLQAKIIESQLVAYRGKHEKLIDDLEEMLQFTREMLSAEVKGTPLGEAYIMGMYAEKIRYVSHNIKAVYGIPHPTPNYKMGELCISLNTLRTVIRETELIAAEAFDMEDGNSRIDIVKGLNRLSSCSYILLCRVLAGYYKN</sequence>
<dbReference type="Proteomes" id="UP000184052">
    <property type="component" value="Unassembled WGS sequence"/>
</dbReference>
<evidence type="ECO:0000313" key="6">
    <source>
        <dbReference type="Proteomes" id="UP000184052"/>
    </source>
</evidence>
<protein>
    <submittedName>
        <fullName evidence="5">Ethanolamine utilization cobalamin adenosyltransferase</fullName>
    </submittedName>
</protein>
<proteinExistence type="predicted"/>
<dbReference type="GO" id="GO:0009236">
    <property type="term" value="P:cobalamin biosynthetic process"/>
    <property type="evidence" value="ECO:0007669"/>
    <property type="project" value="InterPro"/>
</dbReference>
<dbReference type="InterPro" id="IPR036451">
    <property type="entry name" value="CblAdoTrfase-like_sf"/>
</dbReference>
<evidence type="ECO:0000256" key="3">
    <source>
        <dbReference type="ARBA" id="ARBA00022840"/>
    </source>
</evidence>
<dbReference type="OrthoDB" id="306726at2"/>
<dbReference type="SUPFAM" id="SSF89028">
    <property type="entry name" value="Cobalamin adenosyltransferase-like"/>
    <property type="match status" value="1"/>
</dbReference>
<evidence type="ECO:0000256" key="2">
    <source>
        <dbReference type="ARBA" id="ARBA00022741"/>
    </source>
</evidence>
<reference evidence="5 6" key="1">
    <citation type="submission" date="2016-11" db="EMBL/GenBank/DDBJ databases">
        <authorList>
            <person name="Jaros S."/>
            <person name="Januszkiewicz K."/>
            <person name="Wedrychowicz H."/>
        </authorList>
    </citation>
    <scope>NUCLEOTIDE SEQUENCE [LARGE SCALE GENOMIC DNA]</scope>
    <source>
        <strain evidence="5 6">DSM 17477</strain>
    </source>
</reference>
<accession>A0A1M6DQG5</accession>
<organism evidence="5 6">
    <name type="scientific">Dethiosulfatibacter aminovorans DSM 17477</name>
    <dbReference type="NCBI Taxonomy" id="1121476"/>
    <lineage>
        <taxon>Bacteria</taxon>
        <taxon>Bacillati</taxon>
        <taxon>Bacillota</taxon>
        <taxon>Tissierellia</taxon>
        <taxon>Dethiosulfatibacter</taxon>
    </lineage>
</organism>
<dbReference type="Gene3D" id="1.20.1200.10">
    <property type="entry name" value="Cobalamin adenosyltransferase-like"/>
    <property type="match status" value="1"/>
</dbReference>
<dbReference type="InterPro" id="IPR009194">
    <property type="entry name" value="AdoTrfase_EutT"/>
</dbReference>
<dbReference type="RefSeq" id="WP_073048064.1">
    <property type="nucleotide sequence ID" value="NZ_FQZL01000006.1"/>
</dbReference>
<evidence type="ECO:0000259" key="4">
    <source>
        <dbReference type="Pfam" id="PF01923"/>
    </source>
</evidence>
<keyword evidence="6" id="KW-1185">Reference proteome</keyword>
<gene>
    <name evidence="5" type="ORF">SAMN02745751_01004</name>
</gene>
<dbReference type="EMBL" id="FQZL01000006">
    <property type="protein sequence ID" value="SHI75403.1"/>
    <property type="molecule type" value="Genomic_DNA"/>
</dbReference>
<keyword evidence="2" id="KW-0547">Nucleotide-binding</keyword>
<name>A0A1M6DQG5_9FIRM</name>
<evidence type="ECO:0000256" key="1">
    <source>
        <dbReference type="ARBA" id="ARBA00022679"/>
    </source>
</evidence>
<dbReference type="AlphaFoldDB" id="A0A1M6DQG5"/>
<dbReference type="InterPro" id="IPR016030">
    <property type="entry name" value="CblAdoTrfase-like"/>
</dbReference>